<evidence type="ECO:0000256" key="4">
    <source>
        <dbReference type="ARBA" id="ARBA00022692"/>
    </source>
</evidence>
<reference evidence="11 12" key="1">
    <citation type="submission" date="2019-07" db="EMBL/GenBank/DDBJ databases">
        <title>Whole genome shotgun sequence of Methylobacterium haplocladii NBRC 107714.</title>
        <authorList>
            <person name="Hosoyama A."/>
            <person name="Uohara A."/>
            <person name="Ohji S."/>
            <person name="Ichikawa N."/>
        </authorList>
    </citation>
    <scope>NUCLEOTIDE SEQUENCE [LARGE SCALE GENOMIC DNA]</scope>
    <source>
        <strain evidence="11 12">NBRC 107714</strain>
    </source>
</reference>
<keyword evidence="3" id="KW-0813">Transport</keyword>
<feature type="domain" description="Multidrug resistance protein MdtA-like barrel-sandwich hybrid" evidence="9">
    <location>
        <begin position="70"/>
        <end position="289"/>
    </location>
</feature>
<evidence type="ECO:0000313" key="12">
    <source>
        <dbReference type="Proteomes" id="UP000321258"/>
    </source>
</evidence>
<dbReference type="GO" id="GO:0009306">
    <property type="term" value="P:protein secretion"/>
    <property type="evidence" value="ECO:0007669"/>
    <property type="project" value="InterPro"/>
</dbReference>
<feature type="coiled-coil region" evidence="7">
    <location>
        <begin position="134"/>
        <end position="168"/>
    </location>
</feature>
<evidence type="ECO:0000256" key="5">
    <source>
        <dbReference type="ARBA" id="ARBA00022989"/>
    </source>
</evidence>
<dbReference type="OrthoDB" id="9810980at2"/>
<evidence type="ECO:0000256" key="2">
    <source>
        <dbReference type="ARBA" id="ARBA00009477"/>
    </source>
</evidence>
<dbReference type="InterPro" id="IPR006144">
    <property type="entry name" value="Secretion_HlyD_CS"/>
</dbReference>
<keyword evidence="6 8" id="KW-0472">Membrane</keyword>
<protein>
    <submittedName>
        <fullName evidence="11">Secretion protein</fullName>
    </submittedName>
</protein>
<evidence type="ECO:0000313" key="11">
    <source>
        <dbReference type="EMBL" id="GEO97706.1"/>
    </source>
</evidence>
<proteinExistence type="inferred from homology"/>
<dbReference type="InterPro" id="IPR050739">
    <property type="entry name" value="MFP"/>
</dbReference>
<dbReference type="PANTHER" id="PTHR30386">
    <property type="entry name" value="MEMBRANE FUSION SUBUNIT OF EMRAB-TOLC MULTIDRUG EFFLUX PUMP"/>
    <property type="match status" value="1"/>
</dbReference>
<feature type="coiled-coil region" evidence="7">
    <location>
        <begin position="232"/>
        <end position="266"/>
    </location>
</feature>
<evidence type="ECO:0000256" key="8">
    <source>
        <dbReference type="SAM" id="Phobius"/>
    </source>
</evidence>
<keyword evidence="5 8" id="KW-1133">Transmembrane helix</keyword>
<dbReference type="EMBL" id="BJZT01000001">
    <property type="protein sequence ID" value="GEO97706.1"/>
    <property type="molecule type" value="Genomic_DNA"/>
</dbReference>
<keyword evidence="12" id="KW-1185">Reference proteome</keyword>
<evidence type="ECO:0000256" key="1">
    <source>
        <dbReference type="ARBA" id="ARBA00004167"/>
    </source>
</evidence>
<dbReference type="GO" id="GO:0016020">
    <property type="term" value="C:membrane"/>
    <property type="evidence" value="ECO:0007669"/>
    <property type="project" value="UniProtKB-SubCell"/>
</dbReference>
<evidence type="ECO:0000256" key="6">
    <source>
        <dbReference type="ARBA" id="ARBA00023136"/>
    </source>
</evidence>
<organism evidence="11 12">
    <name type="scientific">Methylobacterium haplocladii</name>
    <dbReference type="NCBI Taxonomy" id="1176176"/>
    <lineage>
        <taxon>Bacteria</taxon>
        <taxon>Pseudomonadati</taxon>
        <taxon>Pseudomonadota</taxon>
        <taxon>Alphaproteobacteria</taxon>
        <taxon>Hyphomicrobiales</taxon>
        <taxon>Methylobacteriaceae</taxon>
        <taxon>Methylobacterium</taxon>
    </lineage>
</organism>
<evidence type="ECO:0000256" key="7">
    <source>
        <dbReference type="SAM" id="Coils"/>
    </source>
</evidence>
<dbReference type="InterPro" id="IPR058625">
    <property type="entry name" value="MdtA-like_BSH"/>
</dbReference>
<dbReference type="RefSeq" id="WP_147076002.1">
    <property type="nucleotide sequence ID" value="NZ_BJZT01000001.1"/>
</dbReference>
<dbReference type="PROSITE" id="PS00543">
    <property type="entry name" value="HLYD_FAMILY"/>
    <property type="match status" value="1"/>
</dbReference>
<feature type="transmembrane region" description="Helical" evidence="8">
    <location>
        <begin position="32"/>
        <end position="50"/>
    </location>
</feature>
<accession>A0A512IJ22</accession>
<dbReference type="InterPro" id="IPR058982">
    <property type="entry name" value="Beta-barrel_AprE"/>
</dbReference>
<name>A0A512IJ22_9HYPH</name>
<dbReference type="PRINTS" id="PR01490">
    <property type="entry name" value="RTXTOXIND"/>
</dbReference>
<feature type="domain" description="AprE-like beta-barrel" evidence="10">
    <location>
        <begin position="302"/>
        <end position="396"/>
    </location>
</feature>
<dbReference type="Proteomes" id="UP000321258">
    <property type="component" value="Unassembled WGS sequence"/>
</dbReference>
<dbReference type="Gene3D" id="2.40.50.100">
    <property type="match status" value="2"/>
</dbReference>
<keyword evidence="7" id="KW-0175">Coiled coil</keyword>
<dbReference type="PANTHER" id="PTHR30386:SF28">
    <property type="entry name" value="EXPORTED PROTEIN"/>
    <property type="match status" value="1"/>
</dbReference>
<comment type="similarity">
    <text evidence="2">Belongs to the membrane fusion protein (MFP) (TC 8.A.1) family.</text>
</comment>
<dbReference type="Pfam" id="PF26002">
    <property type="entry name" value="Beta-barrel_AprE"/>
    <property type="match status" value="1"/>
</dbReference>
<evidence type="ECO:0000259" key="9">
    <source>
        <dbReference type="Pfam" id="PF25917"/>
    </source>
</evidence>
<comment type="subcellular location">
    <subcellularLocation>
        <location evidence="1">Membrane</location>
        <topology evidence="1">Single-pass membrane protein</topology>
    </subcellularLocation>
</comment>
<evidence type="ECO:0000256" key="3">
    <source>
        <dbReference type="ARBA" id="ARBA00022448"/>
    </source>
</evidence>
<comment type="caution">
    <text evidence="11">The sequence shown here is derived from an EMBL/GenBank/DDBJ whole genome shotgun (WGS) entry which is preliminary data.</text>
</comment>
<evidence type="ECO:0000259" key="10">
    <source>
        <dbReference type="Pfam" id="PF26002"/>
    </source>
</evidence>
<dbReference type="Pfam" id="PF25917">
    <property type="entry name" value="BSH_RND"/>
    <property type="match status" value="1"/>
</dbReference>
<dbReference type="AlphaFoldDB" id="A0A512IJ22"/>
<sequence length="434" mass="47409">MSTPLFRKEVVEARRNAWLGEAQIVQPLPIRLVAYVCIALVVATLCYAVLGSYTRRVHAQGLLAPDVGLITVASPVAGRVSASGVKEGDRVEQGRLLYTVDVDAVSASGPTQERVIAQLGRQKESMEQQRTLRASMAGTEKRALQEQIANLESQREQIRQQVSLQEQLVPPLKARADELAGAVSRGFARAADFQNQNYLYMQSTSQLAQFRQGALQIEGKLSDLKAQFASFDEKLAKDLAEMDRAAAQLEQQKAESEAKRAIEIRAPESGILTSIRAQAGQSVAAGGTLLTLLPSDGRLQANLFVDSSAIGFIETGASVMLRYAAFPFQRFGLYRGVVTEVTRAPLEGEDAPEEMKRKSAGGGVYRIVVKPDDDGVLAYGEKRRLEAGMRVEADIALEQRALYRWLLDPLYHVKRSVDLVTDGAPIPDTRGLAK</sequence>
<keyword evidence="4 8" id="KW-0812">Transmembrane</keyword>
<gene>
    <name evidence="11" type="ORF">MHA02_00940</name>
</gene>